<evidence type="ECO:0000313" key="9">
    <source>
        <dbReference type="EMBL" id="NEK25045.1"/>
    </source>
</evidence>
<comment type="caution">
    <text evidence="9">The sequence shown here is derived from an EMBL/GenBank/DDBJ whole genome shotgun (WGS) entry which is preliminary data.</text>
</comment>
<evidence type="ECO:0008006" key="11">
    <source>
        <dbReference type="Google" id="ProtNLM"/>
    </source>
</evidence>
<keyword evidence="2" id="KW-1003">Cell membrane</keyword>
<keyword evidence="7" id="KW-0479">Metal-binding</keyword>
<dbReference type="PANTHER" id="PTHR22926:SF3">
    <property type="entry name" value="UNDECAPRENYL-PHOSPHATE ALPHA-N-ACETYLGLUCOSAMINYL 1-PHOSPHATE TRANSFERASE"/>
    <property type="match status" value="1"/>
</dbReference>
<comment type="subcellular location">
    <subcellularLocation>
        <location evidence="1">Cell membrane</location>
        <topology evidence="1">Multi-pass membrane protein</topology>
    </subcellularLocation>
</comment>
<dbReference type="RefSeq" id="WP_164356273.1">
    <property type="nucleotide sequence ID" value="NZ_JAABNT010000034.1"/>
</dbReference>
<reference evidence="9 10" key="1">
    <citation type="submission" date="2020-01" db="EMBL/GenBank/DDBJ databases">
        <title>Sulfitobacter sediminilitoris sp. nov., isolated from a tidal flat.</title>
        <authorList>
            <person name="Park S."/>
            <person name="Yoon J.-H."/>
        </authorList>
    </citation>
    <scope>NUCLEOTIDE SEQUENCE [LARGE SCALE GENOMIC DNA]</scope>
    <source>
        <strain evidence="9 10">JBTF-M27</strain>
    </source>
</reference>
<keyword evidence="5 8" id="KW-1133">Transmembrane helix</keyword>
<protein>
    <recommendedName>
        <fullName evidence="11">UDP-phosphate N-acetylglucosaminyl 1-phosphate transferase</fullName>
    </recommendedName>
</protein>
<dbReference type="GO" id="GO:0071555">
    <property type="term" value="P:cell wall organization"/>
    <property type="evidence" value="ECO:0007669"/>
    <property type="project" value="TreeGrafter"/>
</dbReference>
<evidence type="ECO:0000256" key="6">
    <source>
        <dbReference type="ARBA" id="ARBA00023136"/>
    </source>
</evidence>
<dbReference type="GO" id="GO:0016780">
    <property type="term" value="F:phosphotransferase activity, for other substituted phosphate groups"/>
    <property type="evidence" value="ECO:0007669"/>
    <property type="project" value="InterPro"/>
</dbReference>
<evidence type="ECO:0000256" key="8">
    <source>
        <dbReference type="SAM" id="Phobius"/>
    </source>
</evidence>
<keyword evidence="3" id="KW-0808">Transferase</keyword>
<dbReference type="AlphaFoldDB" id="A0A6P0CJ78"/>
<dbReference type="PANTHER" id="PTHR22926">
    <property type="entry name" value="PHOSPHO-N-ACETYLMURAMOYL-PENTAPEPTIDE-TRANSFERASE"/>
    <property type="match status" value="1"/>
</dbReference>
<feature type="transmembrane region" description="Helical" evidence="8">
    <location>
        <begin position="84"/>
        <end position="101"/>
    </location>
</feature>
<feature type="binding site" evidence="7">
    <location>
        <position position="225"/>
    </location>
    <ligand>
        <name>Mg(2+)</name>
        <dbReference type="ChEBI" id="CHEBI:18420"/>
    </ligand>
</feature>
<keyword evidence="7" id="KW-0460">Magnesium</keyword>
<accession>A0A6P0CJ78</accession>
<sequence>MKVTLQTLVDLQSELLWLTSLSFVLCILFIVLAKRTSLLTGRPQDLTAVQAMHDAPTPRIGGIAIFSAFALSGVFAPTELSQPYRDFILATSFLFCVGLLEDLGIHISPWKRLLACVIASLLVIWLLGVWLPRLGIPGIDSRMGLWFIGVPVTLLITAGVANGFNLIDGVNGLASGTSLVAALAFAAIAHQAAYPHMVSLALMLAAGIFGFFLLNFPFGLVFLGDAGAYTIGFVLSWFGISILLNAPDASPWAIFLTVFWPIADTLLAMVRRRRRVQGSMVPDRLHVHQLVMRALEIYILGRRRRRFANPLSTVLLAPFVIAPPLVGVLLWDQNRLAFGAVVVFFGLFFGSYIAAFRILPGLTRISGKLKE</sequence>
<organism evidence="9 10">
    <name type="scientific">Sulfitobacter sediminilitoris</name>
    <dbReference type="NCBI Taxonomy" id="2698830"/>
    <lineage>
        <taxon>Bacteria</taxon>
        <taxon>Pseudomonadati</taxon>
        <taxon>Pseudomonadota</taxon>
        <taxon>Alphaproteobacteria</taxon>
        <taxon>Rhodobacterales</taxon>
        <taxon>Roseobacteraceae</taxon>
        <taxon>Sulfitobacter</taxon>
    </lineage>
</organism>
<dbReference type="EMBL" id="JAABNT010000034">
    <property type="protein sequence ID" value="NEK25045.1"/>
    <property type="molecule type" value="Genomic_DNA"/>
</dbReference>
<evidence type="ECO:0000256" key="2">
    <source>
        <dbReference type="ARBA" id="ARBA00022475"/>
    </source>
</evidence>
<comment type="cofactor">
    <cofactor evidence="7">
        <name>Mg(2+)</name>
        <dbReference type="ChEBI" id="CHEBI:18420"/>
    </cofactor>
</comment>
<evidence type="ECO:0000256" key="5">
    <source>
        <dbReference type="ARBA" id="ARBA00022989"/>
    </source>
</evidence>
<dbReference type="GO" id="GO:0005886">
    <property type="term" value="C:plasma membrane"/>
    <property type="evidence" value="ECO:0007669"/>
    <property type="project" value="UniProtKB-SubCell"/>
</dbReference>
<feature type="transmembrane region" description="Helical" evidence="8">
    <location>
        <begin position="60"/>
        <end position="78"/>
    </location>
</feature>
<gene>
    <name evidence="9" type="ORF">GV827_22010</name>
</gene>
<feature type="transmembrane region" description="Helical" evidence="8">
    <location>
        <begin position="228"/>
        <end position="246"/>
    </location>
</feature>
<dbReference type="GO" id="GO:0009103">
    <property type="term" value="P:lipopolysaccharide biosynthetic process"/>
    <property type="evidence" value="ECO:0007669"/>
    <property type="project" value="TreeGrafter"/>
</dbReference>
<dbReference type="CDD" id="cd06853">
    <property type="entry name" value="GT_WecA_like"/>
    <property type="match status" value="1"/>
</dbReference>
<feature type="transmembrane region" description="Helical" evidence="8">
    <location>
        <begin position="337"/>
        <end position="359"/>
    </location>
</feature>
<dbReference type="InterPro" id="IPR000715">
    <property type="entry name" value="Glycosyl_transferase_4"/>
</dbReference>
<dbReference type="GO" id="GO:0046872">
    <property type="term" value="F:metal ion binding"/>
    <property type="evidence" value="ECO:0007669"/>
    <property type="project" value="UniProtKB-KW"/>
</dbReference>
<name>A0A6P0CJ78_9RHOB</name>
<evidence type="ECO:0000256" key="7">
    <source>
        <dbReference type="PIRSR" id="PIRSR600715-1"/>
    </source>
</evidence>
<feature type="transmembrane region" description="Helical" evidence="8">
    <location>
        <begin position="173"/>
        <end position="194"/>
    </location>
</feature>
<feature type="binding site" evidence="7">
    <location>
        <position position="165"/>
    </location>
    <ligand>
        <name>Mg(2+)</name>
        <dbReference type="ChEBI" id="CHEBI:18420"/>
    </ligand>
</feature>
<feature type="transmembrane region" description="Helical" evidence="8">
    <location>
        <begin position="200"/>
        <end position="221"/>
    </location>
</feature>
<evidence type="ECO:0000256" key="1">
    <source>
        <dbReference type="ARBA" id="ARBA00004651"/>
    </source>
</evidence>
<feature type="transmembrane region" description="Helical" evidence="8">
    <location>
        <begin position="311"/>
        <end position="331"/>
    </location>
</feature>
<keyword evidence="10" id="KW-1185">Reference proteome</keyword>
<dbReference type="Proteomes" id="UP000468591">
    <property type="component" value="Unassembled WGS sequence"/>
</dbReference>
<keyword evidence="6 8" id="KW-0472">Membrane</keyword>
<feature type="transmembrane region" description="Helical" evidence="8">
    <location>
        <begin position="252"/>
        <end position="270"/>
    </location>
</feature>
<dbReference type="GO" id="GO:0044038">
    <property type="term" value="P:cell wall macromolecule biosynthetic process"/>
    <property type="evidence" value="ECO:0007669"/>
    <property type="project" value="TreeGrafter"/>
</dbReference>
<dbReference type="Pfam" id="PF00953">
    <property type="entry name" value="Glycos_transf_4"/>
    <property type="match status" value="1"/>
</dbReference>
<feature type="transmembrane region" description="Helical" evidence="8">
    <location>
        <begin position="113"/>
        <end position="131"/>
    </location>
</feature>
<evidence type="ECO:0000256" key="3">
    <source>
        <dbReference type="ARBA" id="ARBA00022679"/>
    </source>
</evidence>
<feature type="transmembrane region" description="Helical" evidence="8">
    <location>
        <begin position="143"/>
        <end position="161"/>
    </location>
</feature>
<feature type="transmembrane region" description="Helical" evidence="8">
    <location>
        <begin position="15"/>
        <end position="33"/>
    </location>
</feature>
<keyword evidence="4 8" id="KW-0812">Transmembrane</keyword>
<proteinExistence type="predicted"/>
<evidence type="ECO:0000313" key="10">
    <source>
        <dbReference type="Proteomes" id="UP000468591"/>
    </source>
</evidence>
<evidence type="ECO:0000256" key="4">
    <source>
        <dbReference type="ARBA" id="ARBA00022692"/>
    </source>
</evidence>